<organism evidence="10 11">
    <name type="scientific">Prevotella disiens</name>
    <dbReference type="NCBI Taxonomy" id="28130"/>
    <lineage>
        <taxon>Bacteria</taxon>
        <taxon>Pseudomonadati</taxon>
        <taxon>Bacteroidota</taxon>
        <taxon>Bacteroidia</taxon>
        <taxon>Bacteroidales</taxon>
        <taxon>Prevotellaceae</taxon>
        <taxon>Prevotella</taxon>
    </lineage>
</organism>
<comment type="similarity">
    <text evidence="1 8">Belongs to the cytidylate kinase family. Type 1 subfamily.</text>
</comment>
<comment type="caution">
    <text evidence="10">The sequence shown here is derived from an EMBL/GenBank/DDBJ whole genome shotgun (WGS) entry which is preliminary data.</text>
</comment>
<keyword evidence="5 8" id="KW-0067">ATP-binding</keyword>
<dbReference type="InterPro" id="IPR027417">
    <property type="entry name" value="P-loop_NTPase"/>
</dbReference>
<evidence type="ECO:0000256" key="5">
    <source>
        <dbReference type="ARBA" id="ARBA00022840"/>
    </source>
</evidence>
<dbReference type="InterPro" id="IPR003136">
    <property type="entry name" value="Cytidylate_kin"/>
</dbReference>
<dbReference type="PANTHER" id="PTHR21299">
    <property type="entry name" value="CYTIDYLATE KINASE/PANTOATE-BETA-ALANINE LIGASE"/>
    <property type="match status" value="1"/>
</dbReference>
<keyword evidence="3 8" id="KW-0547">Nucleotide-binding</keyword>
<dbReference type="NCBIfam" id="TIGR00017">
    <property type="entry name" value="cmk"/>
    <property type="match status" value="1"/>
</dbReference>
<dbReference type="InterPro" id="IPR011994">
    <property type="entry name" value="Cytidylate_kinase_dom"/>
</dbReference>
<keyword evidence="8" id="KW-0963">Cytoplasm</keyword>
<keyword evidence="2 8" id="KW-0808">Transferase</keyword>
<comment type="catalytic activity">
    <reaction evidence="6 8">
        <text>dCMP + ATP = dCDP + ADP</text>
        <dbReference type="Rhea" id="RHEA:25094"/>
        <dbReference type="ChEBI" id="CHEBI:30616"/>
        <dbReference type="ChEBI" id="CHEBI:57566"/>
        <dbReference type="ChEBI" id="CHEBI:58593"/>
        <dbReference type="ChEBI" id="CHEBI:456216"/>
        <dbReference type="EC" id="2.7.4.25"/>
    </reaction>
</comment>
<feature type="binding site" evidence="8">
    <location>
        <begin position="10"/>
        <end position="18"/>
    </location>
    <ligand>
        <name>ATP</name>
        <dbReference type="ChEBI" id="CHEBI:30616"/>
    </ligand>
</feature>
<dbReference type="HAMAP" id="MF_00238">
    <property type="entry name" value="Cytidyl_kinase_type1"/>
    <property type="match status" value="1"/>
</dbReference>
<evidence type="ECO:0000259" key="9">
    <source>
        <dbReference type="Pfam" id="PF02224"/>
    </source>
</evidence>
<evidence type="ECO:0000256" key="8">
    <source>
        <dbReference type="HAMAP-Rule" id="MF_00238"/>
    </source>
</evidence>
<dbReference type="GO" id="GO:0005829">
    <property type="term" value="C:cytosol"/>
    <property type="evidence" value="ECO:0007669"/>
    <property type="project" value="TreeGrafter"/>
</dbReference>
<comment type="catalytic activity">
    <reaction evidence="7 8">
        <text>CMP + ATP = CDP + ADP</text>
        <dbReference type="Rhea" id="RHEA:11600"/>
        <dbReference type="ChEBI" id="CHEBI:30616"/>
        <dbReference type="ChEBI" id="CHEBI:58069"/>
        <dbReference type="ChEBI" id="CHEBI:60377"/>
        <dbReference type="ChEBI" id="CHEBI:456216"/>
        <dbReference type="EC" id="2.7.4.25"/>
    </reaction>
</comment>
<dbReference type="Gene3D" id="3.40.50.300">
    <property type="entry name" value="P-loop containing nucleotide triphosphate hydrolases"/>
    <property type="match status" value="1"/>
</dbReference>
<dbReference type="SUPFAM" id="SSF52540">
    <property type="entry name" value="P-loop containing nucleoside triphosphate hydrolases"/>
    <property type="match status" value="1"/>
</dbReference>
<evidence type="ECO:0000256" key="2">
    <source>
        <dbReference type="ARBA" id="ARBA00022679"/>
    </source>
</evidence>
<dbReference type="AlphaFoldDB" id="A0A3E4QKH2"/>
<evidence type="ECO:0000256" key="3">
    <source>
        <dbReference type="ARBA" id="ARBA00022741"/>
    </source>
</evidence>
<name>A0A3E4QKH2_9BACT</name>
<keyword evidence="4 8" id="KW-0418">Kinase</keyword>
<evidence type="ECO:0000256" key="7">
    <source>
        <dbReference type="ARBA" id="ARBA00048478"/>
    </source>
</evidence>
<evidence type="ECO:0000256" key="6">
    <source>
        <dbReference type="ARBA" id="ARBA00047615"/>
    </source>
</evidence>
<evidence type="ECO:0000256" key="4">
    <source>
        <dbReference type="ARBA" id="ARBA00022777"/>
    </source>
</evidence>
<dbReference type="GO" id="GO:0005524">
    <property type="term" value="F:ATP binding"/>
    <property type="evidence" value="ECO:0007669"/>
    <property type="project" value="UniProtKB-UniRule"/>
</dbReference>
<dbReference type="GO" id="GO:0006220">
    <property type="term" value="P:pyrimidine nucleotide metabolic process"/>
    <property type="evidence" value="ECO:0007669"/>
    <property type="project" value="UniProtKB-UniRule"/>
</dbReference>
<feature type="domain" description="Cytidylate kinase" evidence="9">
    <location>
        <begin position="6"/>
        <end position="225"/>
    </location>
</feature>
<dbReference type="Proteomes" id="UP000260835">
    <property type="component" value="Unassembled WGS sequence"/>
</dbReference>
<dbReference type="GO" id="GO:0036431">
    <property type="term" value="F:dCMP kinase activity"/>
    <property type="evidence" value="ECO:0007669"/>
    <property type="project" value="InterPro"/>
</dbReference>
<gene>
    <name evidence="8" type="primary">cmk</name>
    <name evidence="10" type="ORF">DXC89_05775</name>
</gene>
<dbReference type="GO" id="GO:0036430">
    <property type="term" value="F:CMP kinase activity"/>
    <property type="evidence" value="ECO:0007669"/>
    <property type="project" value="RHEA"/>
</dbReference>
<dbReference type="Pfam" id="PF02224">
    <property type="entry name" value="Cytidylate_kin"/>
    <property type="match status" value="1"/>
</dbReference>
<evidence type="ECO:0000256" key="1">
    <source>
        <dbReference type="ARBA" id="ARBA00009427"/>
    </source>
</evidence>
<evidence type="ECO:0000313" key="11">
    <source>
        <dbReference type="Proteomes" id="UP000260835"/>
    </source>
</evidence>
<proteinExistence type="inferred from homology"/>
<dbReference type="RefSeq" id="WP_117653537.1">
    <property type="nucleotide sequence ID" value="NZ_CABOGP010000035.1"/>
</dbReference>
<dbReference type="PANTHER" id="PTHR21299:SF2">
    <property type="entry name" value="CYTIDYLATE KINASE"/>
    <property type="match status" value="1"/>
</dbReference>
<accession>A0A3E4QKH2</accession>
<dbReference type="EMBL" id="QSRD01000035">
    <property type="protein sequence ID" value="RGL00773.1"/>
    <property type="molecule type" value="Genomic_DNA"/>
</dbReference>
<dbReference type="EC" id="2.7.4.25" evidence="8"/>
<dbReference type="CDD" id="cd02020">
    <property type="entry name" value="CMPK"/>
    <property type="match status" value="1"/>
</dbReference>
<sequence length="230" mass="25943">MKKITIAIDGFSSCGKSTMAKDLAREIGYIYIDTGAMYRCVTLFALRNNLFNEDGTIKQNELENQIENIKISFKLNKTTQRPNAYLNGENVENQIRTMEVSSHVSPIATIAAVRSALVAQQQKMGQDKGVVMDGRDIGTVVFPNAELKIFVTASAEVRAQRRYEELKEKGMEANFDEILKNVEERDYIDSHRKVSPLKKADDAIELDNSNISIAEQKEWLMQQFKKVVGA</sequence>
<reference evidence="10 11" key="1">
    <citation type="submission" date="2018-08" db="EMBL/GenBank/DDBJ databases">
        <title>A genome reference for cultivated species of the human gut microbiota.</title>
        <authorList>
            <person name="Zou Y."/>
            <person name="Xue W."/>
            <person name="Luo G."/>
        </authorList>
    </citation>
    <scope>NUCLEOTIDE SEQUENCE [LARGE SCALE GENOMIC DNA]</scope>
    <source>
        <strain evidence="10 11">TF09-12</strain>
    </source>
</reference>
<comment type="subcellular location">
    <subcellularLocation>
        <location evidence="8">Cytoplasm</location>
    </subcellularLocation>
</comment>
<protein>
    <recommendedName>
        <fullName evidence="8">Cytidylate kinase</fullName>
        <shortName evidence="8">CK</shortName>
        <ecNumber evidence="8">2.7.4.25</ecNumber>
    </recommendedName>
    <alternativeName>
        <fullName evidence="8">Cytidine monophosphate kinase</fullName>
        <shortName evidence="8">CMP kinase</shortName>
    </alternativeName>
</protein>
<evidence type="ECO:0000313" key="10">
    <source>
        <dbReference type="EMBL" id="RGL00773.1"/>
    </source>
</evidence>
<dbReference type="GO" id="GO:0015949">
    <property type="term" value="P:nucleobase-containing small molecule interconversion"/>
    <property type="evidence" value="ECO:0007669"/>
    <property type="project" value="TreeGrafter"/>
</dbReference>